<keyword evidence="2" id="KW-1185">Reference proteome</keyword>
<organism evidence="1 2">
    <name type="scientific">Paenibacillus glycanilyticus</name>
    <dbReference type="NCBI Taxonomy" id="126569"/>
    <lineage>
        <taxon>Bacteria</taxon>
        <taxon>Bacillati</taxon>
        <taxon>Bacillota</taxon>
        <taxon>Bacilli</taxon>
        <taxon>Bacillales</taxon>
        <taxon>Paenibacillaceae</taxon>
        <taxon>Paenibacillus</taxon>
    </lineage>
</organism>
<sequence>MKMKKFKKTTAKRVTRSSKMKSQLVTMLQNQASINNFVAALSTGVINKSTAVTIAHTEILNRRNSAITVRVIVINWDSGSPVVLSTTNRVIPANTFSSFSTNVGGIQFHYEVVVLTSRTSNVIINNFGTNAAFVPQEGSTVLNNDLVRISI</sequence>
<reference evidence="1 2" key="1">
    <citation type="submission" date="2023-05" db="EMBL/GenBank/DDBJ databases">
        <title>Draft genome of Paenibacillus sp. CCS26.</title>
        <authorList>
            <person name="Akita H."/>
            <person name="Shinto Y."/>
            <person name="Kimura Z."/>
        </authorList>
    </citation>
    <scope>NUCLEOTIDE SEQUENCE [LARGE SCALE GENOMIC DNA]</scope>
    <source>
        <strain evidence="1 2">CCS26</strain>
    </source>
</reference>
<comment type="caution">
    <text evidence="1">The sequence shown here is derived from an EMBL/GenBank/DDBJ whole genome shotgun (WGS) entry which is preliminary data.</text>
</comment>
<accession>A0ABQ6NI97</accession>
<protein>
    <submittedName>
        <fullName evidence="1">Uncharacterized protein</fullName>
    </submittedName>
</protein>
<evidence type="ECO:0000313" key="2">
    <source>
        <dbReference type="Proteomes" id="UP001285921"/>
    </source>
</evidence>
<gene>
    <name evidence="1" type="ORF">PghCCS26_10540</name>
</gene>
<name>A0ABQ6NI97_9BACL</name>
<dbReference type="Proteomes" id="UP001285921">
    <property type="component" value="Unassembled WGS sequence"/>
</dbReference>
<dbReference type="RefSeq" id="WP_127496732.1">
    <property type="nucleotide sequence ID" value="NZ_BTCL01000003.1"/>
</dbReference>
<dbReference type="EMBL" id="BTCL01000003">
    <property type="protein sequence ID" value="GMK43927.1"/>
    <property type="molecule type" value="Genomic_DNA"/>
</dbReference>
<evidence type="ECO:0000313" key="1">
    <source>
        <dbReference type="EMBL" id="GMK43927.1"/>
    </source>
</evidence>
<proteinExistence type="predicted"/>